<feature type="domain" description="Class II aldolase/adducin N-terminal" evidence="2">
    <location>
        <begin position="24"/>
        <end position="204"/>
    </location>
</feature>
<organism evidence="3 4">
    <name type="scientific">Spectribacter acetivorans</name>
    <dbReference type="NCBI Taxonomy" id="3075603"/>
    <lineage>
        <taxon>Bacteria</taxon>
        <taxon>Pseudomonadati</taxon>
        <taxon>Pseudomonadota</taxon>
        <taxon>Gammaproteobacteria</taxon>
        <taxon>Salinisphaerales</taxon>
        <taxon>Salinisphaeraceae</taxon>
        <taxon>Spectribacter</taxon>
    </lineage>
</organism>
<dbReference type="Pfam" id="PF00596">
    <property type="entry name" value="Aldolase_II"/>
    <property type="match status" value="1"/>
</dbReference>
<dbReference type="Gene3D" id="3.40.225.10">
    <property type="entry name" value="Class II aldolase/adducin N-terminal domain"/>
    <property type="match status" value="1"/>
</dbReference>
<reference evidence="3 4" key="1">
    <citation type="submission" date="2023-09" db="EMBL/GenBank/DDBJ databases">
        <authorList>
            <person name="Rey-Velasco X."/>
        </authorList>
    </citation>
    <scope>NUCLEOTIDE SEQUENCE [LARGE SCALE GENOMIC DNA]</scope>
    <source>
        <strain evidence="3 4">P385</strain>
    </source>
</reference>
<dbReference type="InterPro" id="IPR051017">
    <property type="entry name" value="Aldolase-II_Adducin_sf"/>
</dbReference>
<evidence type="ECO:0000259" key="2">
    <source>
        <dbReference type="SMART" id="SM01007"/>
    </source>
</evidence>
<dbReference type="SMART" id="SM01007">
    <property type="entry name" value="Aldolase_II"/>
    <property type="match status" value="1"/>
</dbReference>
<dbReference type="Proteomes" id="UP001259982">
    <property type="component" value="Unassembled WGS sequence"/>
</dbReference>
<evidence type="ECO:0000313" key="4">
    <source>
        <dbReference type="Proteomes" id="UP001259982"/>
    </source>
</evidence>
<dbReference type="NCBIfam" id="NF005451">
    <property type="entry name" value="PRK07044.1"/>
    <property type="match status" value="1"/>
</dbReference>
<dbReference type="InterPro" id="IPR036409">
    <property type="entry name" value="Aldolase_II/adducin_N_sf"/>
</dbReference>
<comment type="similarity">
    <text evidence="1">Belongs to the aldolase class II family.</text>
</comment>
<name>A0ABU3BB30_9GAMM</name>
<sequence length="257" mass="28382">MVTAATTNQDVRRQVSDAEWERRVDLAACYRLVAMFGWDDLVFTHISARVPGPEHHFLINPYGMFFEEITASSLVKIDAEGNKVMDSPYDTNPAGFTIHSAIHAAREDALCVLHLHTRNGIAVSVQDEGLRAYSQQSLFPLASLGYHDYEGVALNEDEKPRLVADLGDANNLILRNHGLLTVGETVADAFLAMYLLESACQIQVLAQSTGQTLREVPDPIVAGIKQQADKVTRGLGGKLAWPGLLRKLDRRDPSFRD</sequence>
<proteinExistence type="inferred from homology"/>
<gene>
    <name evidence="3" type="ORF">RM531_12615</name>
</gene>
<comment type="caution">
    <text evidence="3">The sequence shown here is derived from an EMBL/GenBank/DDBJ whole genome shotgun (WGS) entry which is preliminary data.</text>
</comment>
<keyword evidence="4" id="KW-1185">Reference proteome</keyword>
<dbReference type="PANTHER" id="PTHR10672:SF3">
    <property type="entry name" value="PROTEIN HU-LI TAI SHAO"/>
    <property type="match status" value="1"/>
</dbReference>
<dbReference type="EMBL" id="JAVRHY010000013">
    <property type="protein sequence ID" value="MDT0619320.1"/>
    <property type="molecule type" value="Genomic_DNA"/>
</dbReference>
<dbReference type="RefSeq" id="WP_311659713.1">
    <property type="nucleotide sequence ID" value="NZ_JAVRHY010000013.1"/>
</dbReference>
<accession>A0ABU3BB30</accession>
<protein>
    <submittedName>
        <fullName evidence="3">Class II aldolase/adducin family protein</fullName>
    </submittedName>
</protein>
<dbReference type="SUPFAM" id="SSF53639">
    <property type="entry name" value="AraD/HMP-PK domain-like"/>
    <property type="match status" value="1"/>
</dbReference>
<dbReference type="PANTHER" id="PTHR10672">
    <property type="entry name" value="ADDUCIN"/>
    <property type="match status" value="1"/>
</dbReference>
<evidence type="ECO:0000256" key="1">
    <source>
        <dbReference type="ARBA" id="ARBA00037961"/>
    </source>
</evidence>
<dbReference type="InterPro" id="IPR001303">
    <property type="entry name" value="Aldolase_II/adducin_N"/>
</dbReference>
<evidence type="ECO:0000313" key="3">
    <source>
        <dbReference type="EMBL" id="MDT0619320.1"/>
    </source>
</evidence>